<reference evidence="1 2" key="2">
    <citation type="submission" date="2018-11" db="EMBL/GenBank/DDBJ databases">
        <authorList>
            <consortium name="Pathogen Informatics"/>
        </authorList>
    </citation>
    <scope>NUCLEOTIDE SEQUENCE [LARGE SCALE GENOMIC DNA]</scope>
    <source>
        <strain evidence="1 2">NST_G2</strain>
    </source>
</reference>
<reference evidence="3" key="1">
    <citation type="submission" date="2016-06" db="UniProtKB">
        <authorList>
            <consortium name="WormBaseParasite"/>
        </authorList>
    </citation>
    <scope>IDENTIFICATION</scope>
</reference>
<evidence type="ECO:0000313" key="1">
    <source>
        <dbReference type="EMBL" id="VDL93708.1"/>
    </source>
</evidence>
<name>A0A183SSX5_SCHSO</name>
<gene>
    <name evidence="1" type="ORF">SSLN_LOCUS7323</name>
</gene>
<accession>A0A183SSX5</accession>
<proteinExistence type="predicted"/>
<dbReference type="WBParaSite" id="SSLN_0000758601-mRNA-1">
    <property type="protein sequence ID" value="SSLN_0000758601-mRNA-1"/>
    <property type="gene ID" value="SSLN_0000758601"/>
</dbReference>
<dbReference type="AlphaFoldDB" id="A0A183SSX5"/>
<protein>
    <submittedName>
        <fullName evidence="1 3">Uncharacterized protein</fullName>
    </submittedName>
</protein>
<evidence type="ECO:0000313" key="3">
    <source>
        <dbReference type="WBParaSite" id="SSLN_0000758601-mRNA-1"/>
    </source>
</evidence>
<evidence type="ECO:0000313" key="2">
    <source>
        <dbReference type="Proteomes" id="UP000275846"/>
    </source>
</evidence>
<keyword evidence="2" id="KW-1185">Reference proteome</keyword>
<dbReference type="EMBL" id="UYSU01034088">
    <property type="protein sequence ID" value="VDL93708.1"/>
    <property type="molecule type" value="Genomic_DNA"/>
</dbReference>
<organism evidence="3">
    <name type="scientific">Schistocephalus solidus</name>
    <name type="common">Tapeworm</name>
    <dbReference type="NCBI Taxonomy" id="70667"/>
    <lineage>
        <taxon>Eukaryota</taxon>
        <taxon>Metazoa</taxon>
        <taxon>Spiralia</taxon>
        <taxon>Lophotrochozoa</taxon>
        <taxon>Platyhelminthes</taxon>
        <taxon>Cestoda</taxon>
        <taxon>Eucestoda</taxon>
        <taxon>Diphyllobothriidea</taxon>
        <taxon>Diphyllobothriidae</taxon>
        <taxon>Schistocephalus</taxon>
    </lineage>
</organism>
<sequence length="99" mass="11638">MIQSTALGVLGRVRRQYQDLFDENDAAINAMLFRKNQLHKAYVDDSTTKNKTELYRSRRLVQQRLRKMQDAWIARKAEEIQGHLNRNEWKNFSAATKAA</sequence>
<dbReference type="OrthoDB" id="6316783at2759"/>
<dbReference type="Proteomes" id="UP000275846">
    <property type="component" value="Unassembled WGS sequence"/>
</dbReference>